<gene>
    <name evidence="4" type="primary">moeB</name>
</gene>
<protein>
    <submittedName>
        <fullName evidence="4">Molybdopterin biosynthesis protein</fullName>
    </submittedName>
</protein>
<accession>A0A1Z1M884</accession>
<geneLocation type="chloroplast" evidence="4"/>
<dbReference type="SUPFAM" id="SSF69572">
    <property type="entry name" value="Activating enzymes of the ubiquitin-like proteins"/>
    <property type="match status" value="1"/>
</dbReference>
<dbReference type="PANTHER" id="PTHR10953">
    <property type="entry name" value="UBIQUITIN-ACTIVATING ENZYME E1"/>
    <property type="match status" value="1"/>
</dbReference>
<dbReference type="GeneID" id="33355085"/>
<organism evidence="4">
    <name type="scientific">Symphyocladiella dendroidea</name>
    <dbReference type="NCBI Taxonomy" id="2506487"/>
    <lineage>
        <taxon>Eukaryota</taxon>
        <taxon>Rhodophyta</taxon>
        <taxon>Florideophyceae</taxon>
        <taxon>Rhodymeniophycidae</taxon>
        <taxon>Ceramiales</taxon>
        <taxon>Rhodomelaceae</taxon>
        <taxon>Pterosiphonieae</taxon>
        <taxon>Symphyocladiella</taxon>
    </lineage>
</organism>
<dbReference type="GO" id="GO:0016779">
    <property type="term" value="F:nucleotidyltransferase activity"/>
    <property type="evidence" value="ECO:0007669"/>
    <property type="project" value="TreeGrafter"/>
</dbReference>
<dbReference type="CDD" id="cd00757">
    <property type="entry name" value="ThiF_MoeB_HesA_family"/>
    <property type="match status" value="1"/>
</dbReference>
<dbReference type="AlphaFoldDB" id="A0A1Z1M884"/>
<dbReference type="RefSeq" id="YP_009393402.1">
    <property type="nucleotide sequence ID" value="NC_035267.1"/>
</dbReference>
<name>A0A1Z1M884_9FLOR</name>
<keyword evidence="4" id="KW-0934">Plastid</keyword>
<feature type="domain" description="Rhodanese" evidence="3">
    <location>
        <begin position="273"/>
        <end position="346"/>
    </location>
</feature>
<reference evidence="4" key="1">
    <citation type="journal article" date="2017" name="J. Phycol.">
        <title>Analysis of chloroplast genomes and a supermatrix inform reclassification of the Rhodomelaceae (Rhodophyta).</title>
        <authorList>
            <person name="Diaz-Tapia P."/>
            <person name="Maggs C.A."/>
            <person name="West J.A."/>
            <person name="Verbruggen H."/>
        </authorList>
    </citation>
    <scope>NUCLEOTIDE SEQUENCE</scope>
    <source>
        <strain evidence="4">JW3780</strain>
    </source>
</reference>
<dbReference type="Pfam" id="PF00899">
    <property type="entry name" value="ThiF"/>
    <property type="match status" value="1"/>
</dbReference>
<dbReference type="GO" id="GO:0004792">
    <property type="term" value="F:thiosulfate-cyanide sulfurtransferase activity"/>
    <property type="evidence" value="ECO:0007669"/>
    <property type="project" value="TreeGrafter"/>
</dbReference>
<dbReference type="GO" id="GO:0008641">
    <property type="term" value="F:ubiquitin-like modifier activating enzyme activity"/>
    <property type="evidence" value="ECO:0007669"/>
    <property type="project" value="InterPro"/>
</dbReference>
<dbReference type="PANTHER" id="PTHR10953:SF102">
    <property type="entry name" value="ADENYLYLTRANSFERASE AND SULFURTRANSFERASE MOCS3"/>
    <property type="match status" value="1"/>
</dbReference>
<evidence type="ECO:0000256" key="1">
    <source>
        <dbReference type="ARBA" id="ARBA00009919"/>
    </source>
</evidence>
<dbReference type="InterPro" id="IPR035985">
    <property type="entry name" value="Ubiquitin-activating_enz"/>
</dbReference>
<dbReference type="PROSITE" id="PS50206">
    <property type="entry name" value="RHODANESE_3"/>
    <property type="match status" value="1"/>
</dbReference>
<keyword evidence="4" id="KW-0150">Chloroplast</keyword>
<evidence type="ECO:0000259" key="3">
    <source>
        <dbReference type="PROSITE" id="PS50206"/>
    </source>
</evidence>
<keyword evidence="2" id="KW-0472">Membrane</keyword>
<dbReference type="EMBL" id="MF101420">
    <property type="protein sequence ID" value="ARW61964.1"/>
    <property type="molecule type" value="Genomic_DNA"/>
</dbReference>
<dbReference type="InterPro" id="IPR000594">
    <property type="entry name" value="ThiF_NAD_FAD-bd"/>
</dbReference>
<keyword evidence="2" id="KW-1133">Transmembrane helix</keyword>
<dbReference type="InterPro" id="IPR001763">
    <property type="entry name" value="Rhodanese-like_dom"/>
</dbReference>
<feature type="transmembrane region" description="Helical" evidence="2">
    <location>
        <begin position="42"/>
        <end position="68"/>
    </location>
</feature>
<dbReference type="Gene3D" id="3.40.250.10">
    <property type="entry name" value="Rhodanese-like domain"/>
    <property type="match status" value="1"/>
</dbReference>
<keyword evidence="2" id="KW-0812">Transmembrane</keyword>
<evidence type="ECO:0000313" key="4">
    <source>
        <dbReference type="EMBL" id="ARW61964.1"/>
    </source>
</evidence>
<dbReference type="InterPro" id="IPR045886">
    <property type="entry name" value="ThiF/MoeB/HesA"/>
</dbReference>
<dbReference type="GO" id="GO:0005737">
    <property type="term" value="C:cytoplasm"/>
    <property type="evidence" value="ECO:0007669"/>
    <property type="project" value="TreeGrafter"/>
</dbReference>
<dbReference type="Gene3D" id="3.40.50.720">
    <property type="entry name" value="NAD(P)-binding Rossmann-like Domain"/>
    <property type="match status" value="1"/>
</dbReference>
<dbReference type="InterPro" id="IPR036873">
    <property type="entry name" value="Rhodanese-like_dom_sf"/>
</dbReference>
<comment type="similarity">
    <text evidence="1">Belongs to the HesA/MoeB/ThiF family.</text>
</comment>
<dbReference type="CDD" id="cd00158">
    <property type="entry name" value="RHOD"/>
    <property type="match status" value="1"/>
</dbReference>
<dbReference type="FunFam" id="3.40.50.720:FF:000080">
    <property type="entry name" value="Thiazole biosynthesis adenylyltransferase ThiF"/>
    <property type="match status" value="1"/>
</dbReference>
<sequence>MLNVKYEKEIKLSPEEYKYYSKQLILDNIGVQGQQKLKNAKVLMIGAGGLGCPTILYLATSGIGYIGLIDGDKIENSNLNRQILYNINDINNFKVDSAQKKIQTINNNCKIIKHRYELNTENSIEILSKYDIVVDTTDNFNTRYIIDKTCYKLHKTYIYGAIDKFNGQVVVFNYKNGIRYKDLYKQNLLIANDHCNRNGIMGITTGYIGILQAIETIKTILGLEKKCKNFLLIYNTINTINKRRKISLKRDNNNEISITKFNNIMLSSKLKTINNKIIIIDLRTELDFNTKHIKRSINIPIKEFKLNKTIKLIKYHMKQSHLILYCNTLERSVIASHFLTQNSISNDILHPIK</sequence>
<evidence type="ECO:0000256" key="2">
    <source>
        <dbReference type="SAM" id="Phobius"/>
    </source>
</evidence>
<proteinExistence type="inferred from homology"/>
<dbReference type="Pfam" id="PF00581">
    <property type="entry name" value="Rhodanese"/>
    <property type="match status" value="1"/>
</dbReference>